<reference evidence="2" key="1">
    <citation type="submission" date="2023-02" db="EMBL/GenBank/DDBJ databases">
        <title>Colletotrichum kahawae CIFC_Que2 genome sequencing and assembly.</title>
        <authorList>
            <person name="Baroncelli R."/>
        </authorList>
    </citation>
    <scope>NUCLEOTIDE SEQUENCE</scope>
    <source>
        <strain evidence="2">CIFC_Que2</strain>
    </source>
</reference>
<dbReference type="Proteomes" id="UP001281614">
    <property type="component" value="Unassembled WGS sequence"/>
</dbReference>
<comment type="caution">
    <text evidence="2">The sequence shown here is derived from an EMBL/GenBank/DDBJ whole genome shotgun (WGS) entry which is preliminary data.</text>
</comment>
<evidence type="ECO:0000256" key="1">
    <source>
        <dbReference type="SAM" id="MobiDB-lite"/>
    </source>
</evidence>
<organism evidence="2 3">
    <name type="scientific">Colletotrichum kahawae</name>
    <name type="common">Coffee berry disease fungus</name>
    <dbReference type="NCBI Taxonomy" id="34407"/>
    <lineage>
        <taxon>Eukaryota</taxon>
        <taxon>Fungi</taxon>
        <taxon>Dikarya</taxon>
        <taxon>Ascomycota</taxon>
        <taxon>Pezizomycotina</taxon>
        <taxon>Sordariomycetes</taxon>
        <taxon>Hypocreomycetidae</taxon>
        <taxon>Glomerellales</taxon>
        <taxon>Glomerellaceae</taxon>
        <taxon>Colletotrichum</taxon>
        <taxon>Colletotrichum gloeosporioides species complex</taxon>
    </lineage>
</organism>
<sequence>ALQPAIEELRSSLRRPSFKLPAPPLQFSICPPPINQPSWSVVRPASSSIDIMARARTLDREGHLIAGTSPSPSPRPPQRLFRRTPPSCVWPAPKTKLITTLASAVAFGSFFLAP</sequence>
<keyword evidence="3" id="KW-1185">Reference proteome</keyword>
<name>A0AAD9Y7Q9_COLKA</name>
<evidence type="ECO:0000313" key="3">
    <source>
        <dbReference type="Proteomes" id="UP001281614"/>
    </source>
</evidence>
<dbReference type="EMBL" id="VYYT01000333">
    <property type="protein sequence ID" value="KAK2742141.1"/>
    <property type="molecule type" value="Genomic_DNA"/>
</dbReference>
<feature type="region of interest" description="Disordered" evidence="1">
    <location>
        <begin position="62"/>
        <end position="85"/>
    </location>
</feature>
<gene>
    <name evidence="2" type="ORF">CKAH01_01568</name>
</gene>
<feature type="non-terminal residue" evidence="2">
    <location>
        <position position="1"/>
    </location>
</feature>
<proteinExistence type="predicted"/>
<protein>
    <submittedName>
        <fullName evidence="2">Uncharacterized protein</fullName>
    </submittedName>
</protein>
<accession>A0AAD9Y7Q9</accession>
<dbReference type="AlphaFoldDB" id="A0AAD9Y7Q9"/>
<evidence type="ECO:0000313" key="2">
    <source>
        <dbReference type="EMBL" id="KAK2742141.1"/>
    </source>
</evidence>